<keyword evidence="9" id="KW-0479">Metal-binding</keyword>
<proteinExistence type="predicted"/>
<keyword evidence="5" id="KW-0547">Nucleotide-binding</keyword>
<dbReference type="GO" id="GO:0000166">
    <property type="term" value="F:nucleotide binding"/>
    <property type="evidence" value="ECO:0007669"/>
    <property type="project" value="UniProtKB-KW"/>
</dbReference>
<organism evidence="11">
    <name type="scientific">Leviviridae sp</name>
    <dbReference type="NCBI Taxonomy" id="2027243"/>
    <lineage>
        <taxon>Viruses</taxon>
        <taxon>Riboviria</taxon>
        <taxon>Orthornavirae</taxon>
        <taxon>Lenarviricota</taxon>
        <taxon>Leviviricetes</taxon>
        <taxon>Norzivirales</taxon>
        <taxon>Fiersviridae</taxon>
    </lineage>
</organism>
<dbReference type="Pfam" id="PF03431">
    <property type="entry name" value="RNA_replicase_B"/>
    <property type="match status" value="1"/>
</dbReference>
<dbReference type="EC" id="2.7.7.48" evidence="1"/>
<dbReference type="SUPFAM" id="SSF56672">
    <property type="entry name" value="DNA/RNA polymerases"/>
    <property type="match status" value="1"/>
</dbReference>
<comment type="cofactor">
    <cofactor evidence="9">
        <name>Mg(2+)</name>
        <dbReference type="ChEBI" id="CHEBI:18420"/>
    </cofactor>
    <text evidence="9">Binds 2 Mg(2+) per subunit.</text>
</comment>
<evidence type="ECO:0000256" key="9">
    <source>
        <dbReference type="PIRSR" id="PIRSR605093-1"/>
    </source>
</evidence>
<accession>A0A514CZC4</accession>
<sequence length="602" mass="67851">MRNPPLVKKVGRRFASTTVGLSLRLLRELSGEYATRIADSLEKRDWKAIIAEEFSYDESLSINEFRDGYLACEMLSKYPEWDIGVDRQAVALEKFDLAEFSCAETNFRLSHSNVERVADDYTPISVISQARGKIARLLGPFVWDHAERYFGFGPGATWDLKARHGDAYYKYRAKPSTTRENAVLAYTCIKRVPRWFSYLVALAGQTLETHEELPILDRIRSVVNIVPGNRVHTVPKNAKTDRIIAIEPTMNGYVQSGIGGLIRRRLKRVGIDLDDQTLNQELARAGSLDGSLATIDLAAASDTVSMRLVEELLPDDWVLAIKQSRSSVGVLPSGKIVNYQKVSSMGNGYTFELESLIFWALSSSVRSLLGSVDDRLAVYGDDIIVPTGLADLLIETLRYCGFSCNAKKTFVKGYFRESCGKHYLRGVDVTPVYIRKDIDSPARIIWFANQVRRWARYETWGLDGRVLPAYTKAVMSLPSKLQVPTIPDGLGDMSLFGDLDESRPRRCPRGIEGWVAKGNVEVHETKTFGDDPFLLRKLSQSAAEKLPFNERLFRHLLDVKRKKRDIALPESSDVPSPTCKVRWQRVNVAVAQWPSYGPWLVQ</sequence>
<dbReference type="EMBL" id="MN032862">
    <property type="protein sequence ID" value="QDH86704.1"/>
    <property type="molecule type" value="Genomic_RNA"/>
</dbReference>
<keyword evidence="2 11" id="KW-0696">RNA-directed RNA polymerase</keyword>
<dbReference type="InterPro" id="IPR043502">
    <property type="entry name" value="DNA/RNA_pol_sf"/>
</dbReference>
<evidence type="ECO:0000256" key="2">
    <source>
        <dbReference type="ARBA" id="ARBA00022484"/>
    </source>
</evidence>
<evidence type="ECO:0000256" key="1">
    <source>
        <dbReference type="ARBA" id="ARBA00012494"/>
    </source>
</evidence>
<dbReference type="InterPro" id="IPR007096">
    <property type="entry name" value="RNA-dir_Rpol_cat_phage"/>
</dbReference>
<evidence type="ECO:0000259" key="10">
    <source>
        <dbReference type="PROSITE" id="PS50522"/>
    </source>
</evidence>
<feature type="domain" description="RdRp catalytic" evidence="10">
    <location>
        <begin position="281"/>
        <end position="413"/>
    </location>
</feature>
<evidence type="ECO:0000256" key="7">
    <source>
        <dbReference type="ARBA" id="ARBA00030248"/>
    </source>
</evidence>
<gene>
    <name evidence="11" type="ORF">H3BulkLitter171344_000001</name>
</gene>
<comment type="catalytic activity">
    <reaction evidence="8">
        <text>RNA(n) + a ribonucleoside 5'-triphosphate = RNA(n+1) + diphosphate</text>
        <dbReference type="Rhea" id="RHEA:21248"/>
        <dbReference type="Rhea" id="RHEA-COMP:14527"/>
        <dbReference type="Rhea" id="RHEA-COMP:17342"/>
        <dbReference type="ChEBI" id="CHEBI:33019"/>
        <dbReference type="ChEBI" id="CHEBI:61557"/>
        <dbReference type="ChEBI" id="CHEBI:140395"/>
        <dbReference type="EC" id="2.7.7.48"/>
    </reaction>
</comment>
<reference evidence="11" key="1">
    <citation type="submission" date="2019-05" db="EMBL/GenBank/DDBJ databases">
        <title>Metatranscriptomic reconstruction reveals RNA viruses with the potential to shape carbon cycling in soil.</title>
        <authorList>
            <person name="Starr E.P."/>
            <person name="Nuccio E."/>
            <person name="Pett-Ridge J."/>
            <person name="Banfield J.F."/>
            <person name="Firestone M.K."/>
        </authorList>
    </citation>
    <scope>NUCLEOTIDE SEQUENCE</scope>
    <source>
        <strain evidence="11">H3_Bulk_Litter_17_scaffold_1344</strain>
    </source>
</reference>
<dbReference type="GO" id="GO:0039694">
    <property type="term" value="P:viral RNA genome replication"/>
    <property type="evidence" value="ECO:0007669"/>
    <property type="project" value="InterPro"/>
</dbReference>
<dbReference type="GO" id="GO:0003968">
    <property type="term" value="F:RNA-directed RNA polymerase activity"/>
    <property type="evidence" value="ECO:0007669"/>
    <property type="project" value="UniProtKB-KW"/>
</dbReference>
<protein>
    <recommendedName>
        <fullName evidence="1">RNA-directed RNA polymerase</fullName>
        <ecNumber evidence="1">2.7.7.48</ecNumber>
    </recommendedName>
    <alternativeName>
        <fullName evidence="7">RNA replicase beta chain</fullName>
    </alternativeName>
</protein>
<keyword evidence="9" id="KW-0460">Magnesium</keyword>
<evidence type="ECO:0000313" key="11">
    <source>
        <dbReference type="EMBL" id="QDH86704.1"/>
    </source>
</evidence>
<dbReference type="GO" id="GO:0046872">
    <property type="term" value="F:metal ion binding"/>
    <property type="evidence" value="ECO:0007669"/>
    <property type="project" value="UniProtKB-KW"/>
</dbReference>
<dbReference type="InterPro" id="IPR005093">
    <property type="entry name" value="RNArep_beta"/>
</dbReference>
<dbReference type="PROSITE" id="PS50522">
    <property type="entry name" value="RDRP_PHAGE"/>
    <property type="match status" value="1"/>
</dbReference>
<evidence type="ECO:0000256" key="3">
    <source>
        <dbReference type="ARBA" id="ARBA00022679"/>
    </source>
</evidence>
<name>A0A514CZC4_9VIRU</name>
<evidence type="ECO:0000256" key="8">
    <source>
        <dbReference type="ARBA" id="ARBA00048744"/>
    </source>
</evidence>
<evidence type="ECO:0000256" key="5">
    <source>
        <dbReference type="ARBA" id="ARBA00022741"/>
    </source>
</evidence>
<keyword evidence="4" id="KW-0548">Nucleotidyltransferase</keyword>
<feature type="binding site" evidence="9">
    <location>
        <position position="381"/>
    </location>
    <ligand>
        <name>Mg(2+)</name>
        <dbReference type="ChEBI" id="CHEBI:18420"/>
        <label>2</label>
    </ligand>
</feature>
<keyword evidence="3" id="KW-0808">Transferase</keyword>
<feature type="binding site" evidence="9">
    <location>
        <position position="382"/>
    </location>
    <ligand>
        <name>Mg(2+)</name>
        <dbReference type="ChEBI" id="CHEBI:18420"/>
        <label>2</label>
    </ligand>
</feature>
<evidence type="ECO:0000256" key="6">
    <source>
        <dbReference type="ARBA" id="ARBA00022953"/>
    </source>
</evidence>
<evidence type="ECO:0000256" key="4">
    <source>
        <dbReference type="ARBA" id="ARBA00022695"/>
    </source>
</evidence>
<keyword evidence="6" id="KW-0693">Viral RNA replication</keyword>
<feature type="binding site" evidence="9">
    <location>
        <position position="296"/>
    </location>
    <ligand>
        <name>Mg(2+)</name>
        <dbReference type="ChEBI" id="CHEBI:18420"/>
        <label>2</label>
    </ligand>
</feature>